<feature type="transmembrane region" description="Helical" evidence="1">
    <location>
        <begin position="53"/>
        <end position="73"/>
    </location>
</feature>
<evidence type="ECO:0000313" key="3">
    <source>
        <dbReference type="Proteomes" id="UP000218944"/>
    </source>
</evidence>
<gene>
    <name evidence="2" type="ORF">CK936_35425</name>
</gene>
<protein>
    <submittedName>
        <fullName evidence="2">Uncharacterized protein</fullName>
    </submittedName>
</protein>
<dbReference type="AlphaFoldDB" id="A0A2A2CYK9"/>
<comment type="caution">
    <text evidence="2">The sequence shown here is derived from an EMBL/GenBank/DDBJ whole genome shotgun (WGS) entry which is preliminary data.</text>
</comment>
<proteinExistence type="predicted"/>
<dbReference type="RefSeq" id="WP_095585034.1">
    <property type="nucleotide sequence ID" value="NZ_JAJQQQ010000004.1"/>
</dbReference>
<keyword evidence="1" id="KW-0472">Membrane</keyword>
<keyword evidence="3" id="KW-1185">Reference proteome</keyword>
<feature type="transmembrane region" description="Helical" evidence="1">
    <location>
        <begin position="85"/>
        <end position="106"/>
    </location>
</feature>
<reference evidence="2 3" key="1">
    <citation type="submission" date="2017-08" db="EMBL/GenBank/DDBJ databases">
        <title>Genome sequence of Streptomyces albireticuli NRRL B-1670.</title>
        <authorList>
            <person name="Graham D.E."/>
            <person name="Mahan K.M."/>
            <person name="Klingeman D.M."/>
            <person name="Hettich R.L."/>
            <person name="Parry R.J."/>
            <person name="Spain J.C."/>
        </authorList>
    </citation>
    <scope>NUCLEOTIDE SEQUENCE [LARGE SCALE GENOMIC DNA]</scope>
    <source>
        <strain evidence="2 3">NRRL B-1670</strain>
    </source>
</reference>
<organism evidence="2 3">
    <name type="scientific">Streptomyces albireticuli</name>
    <dbReference type="NCBI Taxonomy" id="1940"/>
    <lineage>
        <taxon>Bacteria</taxon>
        <taxon>Bacillati</taxon>
        <taxon>Actinomycetota</taxon>
        <taxon>Actinomycetes</taxon>
        <taxon>Kitasatosporales</taxon>
        <taxon>Streptomycetaceae</taxon>
        <taxon>Streptomyces</taxon>
    </lineage>
</organism>
<name>A0A2A2CYK9_9ACTN</name>
<dbReference type="EMBL" id="NSJV01000682">
    <property type="protein sequence ID" value="PAU44335.1"/>
    <property type="molecule type" value="Genomic_DNA"/>
</dbReference>
<feature type="transmembrane region" description="Helical" evidence="1">
    <location>
        <begin position="194"/>
        <end position="215"/>
    </location>
</feature>
<evidence type="ECO:0000313" key="2">
    <source>
        <dbReference type="EMBL" id="PAU44335.1"/>
    </source>
</evidence>
<dbReference type="Proteomes" id="UP000218944">
    <property type="component" value="Unassembled WGS sequence"/>
</dbReference>
<feature type="transmembrane region" description="Helical" evidence="1">
    <location>
        <begin position="227"/>
        <end position="248"/>
    </location>
</feature>
<accession>A0A2A2CYK9</accession>
<feature type="transmembrane region" description="Helical" evidence="1">
    <location>
        <begin position="158"/>
        <end position="182"/>
    </location>
</feature>
<feature type="transmembrane region" description="Helical" evidence="1">
    <location>
        <begin position="127"/>
        <end position="146"/>
    </location>
</feature>
<evidence type="ECO:0000256" key="1">
    <source>
        <dbReference type="SAM" id="Phobius"/>
    </source>
</evidence>
<keyword evidence="1" id="KW-0812">Transmembrane</keyword>
<sequence>MVSRRQQSGFSSDAPGCLVFLGTARAQAAAIFATPSPGRVTDPVIGRVQKTRAAVGAVTTFLMIWTYGVDGGWSEVFEDGVTKVFLAPLLLILVGPLVIGGFILYAPAEHRPLLRSRLRYPLKAVGWYLGIPVGAVAAAVGILFLARFLSDVSYVLGLLLYLAILVTGVPFAVWLVAFLAFASGAAARYAFNTADVHASLPAVLTAVLVWVLNLVSLGDGLPNGPLAVQLAAVLGGPLSVTAVSYWELHVLRTRYGVRIRG</sequence>
<keyword evidence="1" id="KW-1133">Transmembrane helix</keyword>